<evidence type="ECO:0000256" key="3">
    <source>
        <dbReference type="ARBA" id="ARBA00022801"/>
    </source>
</evidence>
<comment type="caution">
    <text evidence="5">The sequence shown here is derived from an EMBL/GenBank/DDBJ whole genome shotgun (WGS) entry which is preliminary data.</text>
</comment>
<keyword evidence="3" id="KW-0378">Hydrolase</keyword>
<name>A0A645E300_9ZZZZ</name>
<accession>A0A645E300</accession>
<dbReference type="InterPro" id="IPR007422">
    <property type="entry name" value="Peptidase_Prp"/>
</dbReference>
<dbReference type="Pfam" id="PF04327">
    <property type="entry name" value="Peptidase_Prp"/>
    <property type="match status" value="1"/>
</dbReference>
<evidence type="ECO:0000256" key="2">
    <source>
        <dbReference type="ARBA" id="ARBA00022670"/>
    </source>
</evidence>
<dbReference type="GO" id="GO:0008234">
    <property type="term" value="F:cysteine-type peptidase activity"/>
    <property type="evidence" value="ECO:0007669"/>
    <property type="project" value="UniProtKB-KW"/>
</dbReference>
<evidence type="ECO:0000313" key="5">
    <source>
        <dbReference type="EMBL" id="MPM96077.1"/>
    </source>
</evidence>
<dbReference type="SUPFAM" id="SSF118010">
    <property type="entry name" value="TM1457-like"/>
    <property type="match status" value="1"/>
</dbReference>
<keyword evidence="2" id="KW-0645">Protease</keyword>
<organism evidence="5">
    <name type="scientific">bioreactor metagenome</name>
    <dbReference type="NCBI Taxonomy" id="1076179"/>
    <lineage>
        <taxon>unclassified sequences</taxon>
        <taxon>metagenomes</taxon>
        <taxon>ecological metagenomes</taxon>
    </lineage>
</organism>
<sequence>MIKVKIYRNSKLKICGFQLSGHADFSDNGDDIICSAVSILVINTINAIETFTDEEFQTDADETEGGFIKYSLPLIKNGKENKDVELLLETMLLGLNNIENEYGCYIKINDEGGRV</sequence>
<evidence type="ECO:0000256" key="4">
    <source>
        <dbReference type="ARBA" id="ARBA00022807"/>
    </source>
</evidence>
<dbReference type="PANTHER" id="PTHR39178:SF1">
    <property type="entry name" value="RIBOSOMAL-PROCESSING CYSTEINE PROTEASE PRP"/>
    <property type="match status" value="1"/>
</dbReference>
<dbReference type="GO" id="GO:0006508">
    <property type="term" value="P:proteolysis"/>
    <property type="evidence" value="ECO:0007669"/>
    <property type="project" value="UniProtKB-KW"/>
</dbReference>
<reference evidence="5" key="1">
    <citation type="submission" date="2019-08" db="EMBL/GenBank/DDBJ databases">
        <authorList>
            <person name="Kucharzyk K."/>
            <person name="Murdoch R.W."/>
            <person name="Higgins S."/>
            <person name="Loffler F."/>
        </authorList>
    </citation>
    <scope>NUCLEOTIDE SEQUENCE</scope>
</reference>
<dbReference type="PANTHER" id="PTHR39178">
    <property type="entry name" value="HYPOTHETICAL RIBOSOME-ASSOCIATED PROTEIN"/>
    <property type="match status" value="1"/>
</dbReference>
<keyword evidence="1" id="KW-0690">Ribosome biogenesis</keyword>
<keyword evidence="4" id="KW-0788">Thiol protease</keyword>
<evidence type="ECO:0000256" key="1">
    <source>
        <dbReference type="ARBA" id="ARBA00022517"/>
    </source>
</evidence>
<evidence type="ECO:0008006" key="6">
    <source>
        <dbReference type="Google" id="ProtNLM"/>
    </source>
</evidence>
<gene>
    <name evidence="5" type="ORF">SDC9_143234</name>
</gene>
<dbReference type="AlphaFoldDB" id="A0A645E300"/>
<dbReference type="CDD" id="cd16332">
    <property type="entry name" value="Prp-like"/>
    <property type="match status" value="1"/>
</dbReference>
<dbReference type="GO" id="GO:0042254">
    <property type="term" value="P:ribosome biogenesis"/>
    <property type="evidence" value="ECO:0007669"/>
    <property type="project" value="UniProtKB-KW"/>
</dbReference>
<proteinExistence type="predicted"/>
<dbReference type="Gene3D" id="3.30.70.1490">
    <property type="entry name" value="Cysteine protease Prp"/>
    <property type="match status" value="1"/>
</dbReference>
<dbReference type="InterPro" id="IPR036764">
    <property type="entry name" value="Peptidase_Prp_sf"/>
</dbReference>
<protein>
    <recommendedName>
        <fullName evidence="6">Ribosomal-processing cysteine protease Prp</fullName>
    </recommendedName>
</protein>
<dbReference type="EMBL" id="VSSQ01042490">
    <property type="protein sequence ID" value="MPM96077.1"/>
    <property type="molecule type" value="Genomic_DNA"/>
</dbReference>